<sequence length="125" mass="12809">MVLPQAAAALGMLEMALPFVAMSPHTVLPSPATMALSHDVITPSGVVWSTGPAVAPPVLEPVSSVVADDIVSVGVVADDVDPAAPLGVEPWSTDFEQAASETDNASARAPVRSLFMEGPCQTCDR</sequence>
<name>A0ABP7D2D6_9MICO</name>
<evidence type="ECO:0000313" key="2">
    <source>
        <dbReference type="EMBL" id="GAA3698461.1"/>
    </source>
</evidence>
<feature type="signal peptide" evidence="1">
    <location>
        <begin position="1"/>
        <end position="21"/>
    </location>
</feature>
<feature type="chain" id="PRO_5046185401" description="Secreted protein" evidence="1">
    <location>
        <begin position="22"/>
        <end position="125"/>
    </location>
</feature>
<gene>
    <name evidence="2" type="ORF">GCM10022399_13590</name>
</gene>
<accession>A0ABP7D2D6</accession>
<keyword evidence="1" id="KW-0732">Signal</keyword>
<evidence type="ECO:0008006" key="4">
    <source>
        <dbReference type="Google" id="ProtNLM"/>
    </source>
</evidence>
<organism evidence="2 3">
    <name type="scientific">Terrabacter ginsenosidimutans</name>
    <dbReference type="NCBI Taxonomy" id="490575"/>
    <lineage>
        <taxon>Bacteria</taxon>
        <taxon>Bacillati</taxon>
        <taxon>Actinomycetota</taxon>
        <taxon>Actinomycetes</taxon>
        <taxon>Micrococcales</taxon>
        <taxon>Intrasporangiaceae</taxon>
        <taxon>Terrabacter</taxon>
    </lineage>
</organism>
<reference evidence="3" key="1">
    <citation type="journal article" date="2019" name="Int. J. Syst. Evol. Microbiol.">
        <title>The Global Catalogue of Microorganisms (GCM) 10K type strain sequencing project: providing services to taxonomists for standard genome sequencing and annotation.</title>
        <authorList>
            <consortium name="The Broad Institute Genomics Platform"/>
            <consortium name="The Broad Institute Genome Sequencing Center for Infectious Disease"/>
            <person name="Wu L."/>
            <person name="Ma J."/>
        </authorList>
    </citation>
    <scope>NUCLEOTIDE SEQUENCE [LARGE SCALE GENOMIC DNA]</scope>
    <source>
        <strain evidence="3">JCM 17125</strain>
    </source>
</reference>
<dbReference type="Proteomes" id="UP001501468">
    <property type="component" value="Unassembled WGS sequence"/>
</dbReference>
<evidence type="ECO:0000256" key="1">
    <source>
        <dbReference type="SAM" id="SignalP"/>
    </source>
</evidence>
<protein>
    <recommendedName>
        <fullName evidence="4">Secreted protein</fullName>
    </recommendedName>
</protein>
<comment type="caution">
    <text evidence="2">The sequence shown here is derived from an EMBL/GenBank/DDBJ whole genome shotgun (WGS) entry which is preliminary data.</text>
</comment>
<proteinExistence type="predicted"/>
<evidence type="ECO:0000313" key="3">
    <source>
        <dbReference type="Proteomes" id="UP001501468"/>
    </source>
</evidence>
<keyword evidence="3" id="KW-1185">Reference proteome</keyword>
<dbReference type="EMBL" id="BAABDC010000002">
    <property type="protein sequence ID" value="GAA3698461.1"/>
    <property type="molecule type" value="Genomic_DNA"/>
</dbReference>